<evidence type="ECO:0000256" key="10">
    <source>
        <dbReference type="ARBA" id="ARBA00022827"/>
    </source>
</evidence>
<dbReference type="EMBL" id="BGOW01000001">
    <property type="protein sequence ID" value="GBL44319.1"/>
    <property type="molecule type" value="Genomic_DNA"/>
</dbReference>
<dbReference type="Gene3D" id="3.30.465.10">
    <property type="match status" value="1"/>
</dbReference>
<evidence type="ECO:0000313" key="22">
    <source>
        <dbReference type="Proteomes" id="UP000286806"/>
    </source>
</evidence>
<evidence type="ECO:0000256" key="16">
    <source>
        <dbReference type="ARBA" id="ARBA00023316"/>
    </source>
</evidence>
<dbReference type="GO" id="GO:0005829">
    <property type="term" value="C:cytosol"/>
    <property type="evidence" value="ECO:0007669"/>
    <property type="project" value="TreeGrafter"/>
</dbReference>
<evidence type="ECO:0000256" key="11">
    <source>
        <dbReference type="ARBA" id="ARBA00022857"/>
    </source>
</evidence>
<gene>
    <name evidence="19" type="primary">murB</name>
    <name evidence="21" type="ORF">SFMTTN_0114</name>
</gene>
<dbReference type="InterPro" id="IPR016166">
    <property type="entry name" value="FAD-bd_PCMH"/>
</dbReference>
<dbReference type="OrthoDB" id="9804753at2"/>
<evidence type="ECO:0000256" key="13">
    <source>
        <dbReference type="ARBA" id="ARBA00022984"/>
    </source>
</evidence>
<keyword evidence="15 19" id="KW-0131">Cell cycle</keyword>
<evidence type="ECO:0000256" key="4">
    <source>
        <dbReference type="ARBA" id="ARBA00004752"/>
    </source>
</evidence>
<dbReference type="GO" id="GO:0009252">
    <property type="term" value="P:peptidoglycan biosynthetic process"/>
    <property type="evidence" value="ECO:0007669"/>
    <property type="project" value="UniProtKB-UniRule"/>
</dbReference>
<evidence type="ECO:0000256" key="9">
    <source>
        <dbReference type="ARBA" id="ARBA00022630"/>
    </source>
</evidence>
<evidence type="ECO:0000256" key="17">
    <source>
        <dbReference type="ARBA" id="ARBA00031026"/>
    </source>
</evidence>
<evidence type="ECO:0000256" key="1">
    <source>
        <dbReference type="ARBA" id="ARBA00001974"/>
    </source>
</evidence>
<dbReference type="InterPro" id="IPR016167">
    <property type="entry name" value="FAD-bd_PCMH_sub1"/>
</dbReference>
<feature type="active site" evidence="19">
    <location>
        <position position="319"/>
    </location>
</feature>
<evidence type="ECO:0000256" key="3">
    <source>
        <dbReference type="ARBA" id="ARBA00004496"/>
    </source>
</evidence>
<dbReference type="InterPro" id="IPR006094">
    <property type="entry name" value="Oxid_FAD_bind_N"/>
</dbReference>
<keyword evidence="13 19" id="KW-0573">Peptidoglycan synthesis</keyword>
<keyword evidence="22" id="KW-1185">Reference proteome</keyword>
<protein>
    <recommendedName>
        <fullName evidence="6 19">UDP-N-acetylenolpyruvoylglucosamine reductase</fullName>
        <ecNumber evidence="5 19">1.3.1.98</ecNumber>
    </recommendedName>
    <alternativeName>
        <fullName evidence="17 19">UDP-N-acetylmuramate dehydrogenase</fullName>
    </alternativeName>
</protein>
<keyword evidence="7 19" id="KW-0963">Cytoplasm</keyword>
<keyword evidence="9 19" id="KW-0285">Flavoprotein</keyword>
<dbReference type="RefSeq" id="WP_124703161.1">
    <property type="nucleotide sequence ID" value="NZ_BGOW01000001.1"/>
</dbReference>
<comment type="function">
    <text evidence="2 19">Cell wall formation.</text>
</comment>
<keyword evidence="14 19" id="KW-0560">Oxidoreductase</keyword>
<dbReference type="UniPathway" id="UPA00219"/>
<evidence type="ECO:0000313" key="21">
    <source>
        <dbReference type="EMBL" id="GBL44319.1"/>
    </source>
</evidence>
<evidence type="ECO:0000256" key="19">
    <source>
        <dbReference type="HAMAP-Rule" id="MF_00037"/>
    </source>
</evidence>
<comment type="caution">
    <text evidence="21">The sequence shown here is derived from an EMBL/GenBank/DDBJ whole genome shotgun (WGS) entry which is preliminary data.</text>
</comment>
<evidence type="ECO:0000256" key="12">
    <source>
        <dbReference type="ARBA" id="ARBA00022960"/>
    </source>
</evidence>
<keyword evidence="10 19" id="KW-0274">FAD</keyword>
<dbReference type="Pfam" id="PF01565">
    <property type="entry name" value="FAD_binding_4"/>
    <property type="match status" value="1"/>
</dbReference>
<evidence type="ECO:0000256" key="5">
    <source>
        <dbReference type="ARBA" id="ARBA00012518"/>
    </source>
</evidence>
<dbReference type="InterPro" id="IPR036318">
    <property type="entry name" value="FAD-bd_PCMH-like_sf"/>
</dbReference>
<comment type="pathway">
    <text evidence="4 19">Cell wall biogenesis; peptidoglycan biosynthesis.</text>
</comment>
<keyword evidence="11 19" id="KW-0521">NADP</keyword>
<accession>A0A401J9L1</accession>
<evidence type="ECO:0000256" key="7">
    <source>
        <dbReference type="ARBA" id="ARBA00022490"/>
    </source>
</evidence>
<feature type="domain" description="FAD-binding PCMH-type" evidence="20">
    <location>
        <begin position="40"/>
        <end position="220"/>
    </location>
</feature>
<dbReference type="GO" id="GO:0008762">
    <property type="term" value="F:UDP-N-acetylmuramate dehydrogenase activity"/>
    <property type="evidence" value="ECO:0007669"/>
    <property type="project" value="UniProtKB-UniRule"/>
</dbReference>
<dbReference type="HAMAP" id="MF_00037">
    <property type="entry name" value="MurB"/>
    <property type="match status" value="1"/>
</dbReference>
<dbReference type="Gene3D" id="3.30.43.10">
    <property type="entry name" value="Uridine Diphospho-n-acetylenolpyruvylglucosamine Reductase, domain 2"/>
    <property type="match status" value="1"/>
</dbReference>
<reference evidence="21 22" key="1">
    <citation type="journal article" date="2019" name="Front. Microbiol.">
        <title>Genomes of Neutrophilic Sulfur-Oxidizing Chemolithoautotrophs Representing 9 Proteobacterial Species From 8 Genera.</title>
        <authorList>
            <person name="Watanabe T."/>
            <person name="Kojima H."/>
            <person name="Umezawa K."/>
            <person name="Hori C."/>
            <person name="Takasuka T.E."/>
            <person name="Kato Y."/>
            <person name="Fukui M."/>
        </authorList>
    </citation>
    <scope>NUCLEOTIDE SEQUENCE [LARGE SCALE GENOMIC DNA]</scope>
    <source>
        <strain evidence="21 22">TTN</strain>
    </source>
</reference>
<organism evidence="21 22">
    <name type="scientific">Sulfuriferula multivorans</name>
    <dbReference type="NCBI Taxonomy" id="1559896"/>
    <lineage>
        <taxon>Bacteria</taxon>
        <taxon>Pseudomonadati</taxon>
        <taxon>Pseudomonadota</taxon>
        <taxon>Betaproteobacteria</taxon>
        <taxon>Nitrosomonadales</taxon>
        <taxon>Sulfuricellaceae</taxon>
        <taxon>Sulfuriferula</taxon>
    </lineage>
</organism>
<dbReference type="Pfam" id="PF02873">
    <property type="entry name" value="MurB_C"/>
    <property type="match status" value="1"/>
</dbReference>
<dbReference type="Gene3D" id="3.90.78.10">
    <property type="entry name" value="UDP-N-acetylenolpyruvoylglucosamine reductase, C-terminal domain"/>
    <property type="match status" value="1"/>
</dbReference>
<comment type="similarity">
    <text evidence="19">Belongs to the MurB family.</text>
</comment>
<dbReference type="GO" id="GO:0071555">
    <property type="term" value="P:cell wall organization"/>
    <property type="evidence" value="ECO:0007669"/>
    <property type="project" value="UniProtKB-KW"/>
</dbReference>
<dbReference type="PANTHER" id="PTHR21071">
    <property type="entry name" value="UDP-N-ACETYLENOLPYRUVOYLGLUCOSAMINE REDUCTASE"/>
    <property type="match status" value="1"/>
</dbReference>
<feature type="active site" description="Proton donor" evidence="19">
    <location>
        <position position="249"/>
    </location>
</feature>
<dbReference type="NCBIfam" id="TIGR00179">
    <property type="entry name" value="murB"/>
    <property type="match status" value="1"/>
</dbReference>
<proteinExistence type="inferred from homology"/>
<dbReference type="InterPro" id="IPR016169">
    <property type="entry name" value="FAD-bd_PCMH_sub2"/>
</dbReference>
<dbReference type="EC" id="1.3.1.98" evidence="5 19"/>
<dbReference type="SUPFAM" id="SSF56194">
    <property type="entry name" value="Uridine diphospho-N-Acetylenolpyruvylglucosamine reductase, MurB, C-terminal domain"/>
    <property type="match status" value="1"/>
</dbReference>
<dbReference type="GO" id="GO:0008360">
    <property type="term" value="P:regulation of cell shape"/>
    <property type="evidence" value="ECO:0007669"/>
    <property type="project" value="UniProtKB-KW"/>
</dbReference>
<dbReference type="GO" id="GO:0071949">
    <property type="term" value="F:FAD binding"/>
    <property type="evidence" value="ECO:0007669"/>
    <property type="project" value="InterPro"/>
</dbReference>
<dbReference type="NCBIfam" id="NF010480">
    <property type="entry name" value="PRK13905.1"/>
    <property type="match status" value="1"/>
</dbReference>
<dbReference type="Proteomes" id="UP000286806">
    <property type="component" value="Unassembled WGS sequence"/>
</dbReference>
<evidence type="ECO:0000256" key="14">
    <source>
        <dbReference type="ARBA" id="ARBA00023002"/>
    </source>
</evidence>
<feature type="active site" evidence="19">
    <location>
        <position position="198"/>
    </location>
</feature>
<keyword evidence="8 19" id="KW-0132">Cell division</keyword>
<dbReference type="GO" id="GO:0051301">
    <property type="term" value="P:cell division"/>
    <property type="evidence" value="ECO:0007669"/>
    <property type="project" value="UniProtKB-KW"/>
</dbReference>
<name>A0A401J9L1_9PROT</name>
<dbReference type="InterPro" id="IPR011601">
    <property type="entry name" value="MurB_C"/>
</dbReference>
<dbReference type="PROSITE" id="PS51387">
    <property type="entry name" value="FAD_PCMH"/>
    <property type="match status" value="1"/>
</dbReference>
<dbReference type="InterPro" id="IPR036635">
    <property type="entry name" value="MurB_C_sf"/>
</dbReference>
<evidence type="ECO:0000256" key="8">
    <source>
        <dbReference type="ARBA" id="ARBA00022618"/>
    </source>
</evidence>
<evidence type="ECO:0000256" key="15">
    <source>
        <dbReference type="ARBA" id="ARBA00023306"/>
    </source>
</evidence>
<keyword evidence="12 19" id="KW-0133">Cell shape</keyword>
<keyword evidence="16 19" id="KW-0961">Cell wall biogenesis/degradation</keyword>
<comment type="cofactor">
    <cofactor evidence="1 19">
        <name>FAD</name>
        <dbReference type="ChEBI" id="CHEBI:57692"/>
    </cofactor>
</comment>
<dbReference type="SUPFAM" id="SSF56176">
    <property type="entry name" value="FAD-binding/transporter-associated domain-like"/>
    <property type="match status" value="1"/>
</dbReference>
<dbReference type="InterPro" id="IPR003170">
    <property type="entry name" value="MurB"/>
</dbReference>
<sequence length="327" mass="34757">MRRSEELGHAASGGAISSLPAARGETRLHEPMARHVSWRAGGSAERVYIPADIGDLAEYLRGLPADLPVVFAGLGSNLLVRDGGVQGVVVLLHGALKRIALESRLKGTSWENEPVEGYGVVYAEAGVAAPKLARFAASHDLVGAEFMAGIPGTVGGALAMNAGCYGAETWDVAAQVLTLDRQGHLTERSAAEYTLGYRHVALHSGAEEWFVGGWFRLARGDGAVSRQRIKDLLNRRIASQPLNLPNAGSVFRNPPGDFAARLIESCGLKGMRIGGAQVSEKHANFIVNTGGATAANIEDLIDEVEYLVGKHTGVRLIREVRIIGTRL</sequence>
<dbReference type="AlphaFoldDB" id="A0A401J9L1"/>
<evidence type="ECO:0000256" key="6">
    <source>
        <dbReference type="ARBA" id="ARBA00015188"/>
    </source>
</evidence>
<evidence type="ECO:0000256" key="2">
    <source>
        <dbReference type="ARBA" id="ARBA00003921"/>
    </source>
</evidence>
<dbReference type="PANTHER" id="PTHR21071:SF4">
    <property type="entry name" value="UDP-N-ACETYLENOLPYRUVOYLGLUCOSAMINE REDUCTASE"/>
    <property type="match status" value="1"/>
</dbReference>
<comment type="catalytic activity">
    <reaction evidence="18 19">
        <text>UDP-N-acetyl-alpha-D-muramate + NADP(+) = UDP-N-acetyl-3-O-(1-carboxyvinyl)-alpha-D-glucosamine + NADPH + H(+)</text>
        <dbReference type="Rhea" id="RHEA:12248"/>
        <dbReference type="ChEBI" id="CHEBI:15378"/>
        <dbReference type="ChEBI" id="CHEBI:57783"/>
        <dbReference type="ChEBI" id="CHEBI:58349"/>
        <dbReference type="ChEBI" id="CHEBI:68483"/>
        <dbReference type="ChEBI" id="CHEBI:70757"/>
        <dbReference type="EC" id="1.3.1.98"/>
    </reaction>
</comment>
<evidence type="ECO:0000259" key="20">
    <source>
        <dbReference type="PROSITE" id="PS51387"/>
    </source>
</evidence>
<evidence type="ECO:0000256" key="18">
    <source>
        <dbReference type="ARBA" id="ARBA00048914"/>
    </source>
</evidence>
<comment type="subcellular location">
    <subcellularLocation>
        <location evidence="3 19">Cytoplasm</location>
    </subcellularLocation>
</comment>